<organism evidence="1 2">
    <name type="scientific">Heracleum sosnowskyi</name>
    <dbReference type="NCBI Taxonomy" id="360622"/>
    <lineage>
        <taxon>Eukaryota</taxon>
        <taxon>Viridiplantae</taxon>
        <taxon>Streptophyta</taxon>
        <taxon>Embryophyta</taxon>
        <taxon>Tracheophyta</taxon>
        <taxon>Spermatophyta</taxon>
        <taxon>Magnoliopsida</taxon>
        <taxon>eudicotyledons</taxon>
        <taxon>Gunneridae</taxon>
        <taxon>Pentapetalae</taxon>
        <taxon>asterids</taxon>
        <taxon>campanulids</taxon>
        <taxon>Apiales</taxon>
        <taxon>Apiaceae</taxon>
        <taxon>Apioideae</taxon>
        <taxon>apioid superclade</taxon>
        <taxon>Tordylieae</taxon>
        <taxon>Tordyliinae</taxon>
        <taxon>Heracleum</taxon>
    </lineage>
</organism>
<keyword evidence="2" id="KW-1185">Reference proteome</keyword>
<sequence length="113" mass="13038">MYLCFDVFEICVNGFLWCIESYGMRMALDLNKEVFTCGVQIPEKSSKSFNNRITDFNDCIDVITNNHKENKRNSIFNLWMLDGEACLRGAGVEATWTLRLTIDVDFSFLLIFG</sequence>
<dbReference type="EMBL" id="JAUIZM010000005">
    <property type="protein sequence ID" value="KAK1383808.1"/>
    <property type="molecule type" value="Genomic_DNA"/>
</dbReference>
<accession>A0AAD8MTX3</accession>
<comment type="caution">
    <text evidence="1">The sequence shown here is derived from an EMBL/GenBank/DDBJ whole genome shotgun (WGS) entry which is preliminary data.</text>
</comment>
<protein>
    <submittedName>
        <fullName evidence="1">Uncharacterized protein</fullName>
    </submittedName>
</protein>
<evidence type="ECO:0000313" key="1">
    <source>
        <dbReference type="EMBL" id="KAK1383808.1"/>
    </source>
</evidence>
<dbReference type="AlphaFoldDB" id="A0AAD8MTX3"/>
<reference evidence="1" key="1">
    <citation type="submission" date="2023-02" db="EMBL/GenBank/DDBJ databases">
        <title>Genome of toxic invasive species Heracleum sosnowskyi carries increased number of genes despite the absence of recent whole-genome duplications.</title>
        <authorList>
            <person name="Schelkunov M."/>
            <person name="Shtratnikova V."/>
            <person name="Makarenko M."/>
            <person name="Klepikova A."/>
            <person name="Omelchenko D."/>
            <person name="Novikova G."/>
            <person name="Obukhova E."/>
            <person name="Bogdanov V."/>
            <person name="Penin A."/>
            <person name="Logacheva M."/>
        </authorList>
    </citation>
    <scope>NUCLEOTIDE SEQUENCE</scope>
    <source>
        <strain evidence="1">Hsosn_3</strain>
        <tissue evidence="1">Leaf</tissue>
    </source>
</reference>
<dbReference type="Proteomes" id="UP001237642">
    <property type="component" value="Unassembled WGS sequence"/>
</dbReference>
<evidence type="ECO:0000313" key="2">
    <source>
        <dbReference type="Proteomes" id="UP001237642"/>
    </source>
</evidence>
<gene>
    <name evidence="1" type="ORF">POM88_021543</name>
</gene>
<proteinExistence type="predicted"/>
<name>A0AAD8MTX3_9APIA</name>
<reference evidence="1" key="2">
    <citation type="submission" date="2023-05" db="EMBL/GenBank/DDBJ databases">
        <authorList>
            <person name="Schelkunov M.I."/>
        </authorList>
    </citation>
    <scope>NUCLEOTIDE SEQUENCE</scope>
    <source>
        <strain evidence="1">Hsosn_3</strain>
        <tissue evidence="1">Leaf</tissue>
    </source>
</reference>